<dbReference type="InterPro" id="IPR010998">
    <property type="entry name" value="Integrase_recombinase_N"/>
</dbReference>
<evidence type="ECO:0000256" key="1">
    <source>
        <dbReference type="ARBA" id="ARBA00023125"/>
    </source>
</evidence>
<dbReference type="Proteomes" id="UP000319004">
    <property type="component" value="Chromosome"/>
</dbReference>
<proteinExistence type="predicted"/>
<dbReference type="OrthoDB" id="296857at2"/>
<accession>A0A518HRW6</accession>
<dbReference type="GO" id="GO:0003677">
    <property type="term" value="F:DNA binding"/>
    <property type="evidence" value="ECO:0007669"/>
    <property type="project" value="UniProtKB-KW"/>
</dbReference>
<keyword evidence="1" id="KW-0238">DNA-binding</keyword>
<name>A0A518HRW6_9BACT</name>
<organism evidence="2 3">
    <name type="scientific">Stieleria neptunia</name>
    <dbReference type="NCBI Taxonomy" id="2527979"/>
    <lineage>
        <taxon>Bacteria</taxon>
        <taxon>Pseudomonadati</taxon>
        <taxon>Planctomycetota</taxon>
        <taxon>Planctomycetia</taxon>
        <taxon>Pirellulales</taxon>
        <taxon>Pirellulaceae</taxon>
        <taxon>Stieleria</taxon>
    </lineage>
</organism>
<keyword evidence="3" id="KW-1185">Reference proteome</keyword>
<dbReference type="KEGG" id="snep:Enr13x_34500"/>
<sequence>MASTLPALVQSYIEYLQRSGHKQRVVNITKQQLDYFVTWCQTQSITANDQISDTTAADYVGHLQNEVDLINGAASGIRIVRERVTKLRRLFEWLARDTNFSSYIAATVPTIDKRGKANLPSRCCYDQPTVEEGLGRNVIARHCGGESW</sequence>
<evidence type="ECO:0000313" key="3">
    <source>
        <dbReference type="Proteomes" id="UP000319004"/>
    </source>
</evidence>
<gene>
    <name evidence="2" type="ORF">Enr13x_34500</name>
</gene>
<dbReference type="AlphaFoldDB" id="A0A518HRW6"/>
<dbReference type="Gene3D" id="1.10.150.130">
    <property type="match status" value="1"/>
</dbReference>
<evidence type="ECO:0000313" key="2">
    <source>
        <dbReference type="EMBL" id="QDV43593.1"/>
    </source>
</evidence>
<reference evidence="2 3" key="1">
    <citation type="submission" date="2019-03" db="EMBL/GenBank/DDBJ databases">
        <title>Deep-cultivation of Planctomycetes and their phenomic and genomic characterization uncovers novel biology.</title>
        <authorList>
            <person name="Wiegand S."/>
            <person name="Jogler M."/>
            <person name="Boedeker C."/>
            <person name="Pinto D."/>
            <person name="Vollmers J."/>
            <person name="Rivas-Marin E."/>
            <person name="Kohn T."/>
            <person name="Peeters S.H."/>
            <person name="Heuer A."/>
            <person name="Rast P."/>
            <person name="Oberbeckmann S."/>
            <person name="Bunk B."/>
            <person name="Jeske O."/>
            <person name="Meyerdierks A."/>
            <person name="Storesund J.E."/>
            <person name="Kallscheuer N."/>
            <person name="Luecker S."/>
            <person name="Lage O.M."/>
            <person name="Pohl T."/>
            <person name="Merkel B.J."/>
            <person name="Hornburger P."/>
            <person name="Mueller R.-W."/>
            <person name="Bruemmer F."/>
            <person name="Labrenz M."/>
            <person name="Spormann A.M."/>
            <person name="Op den Camp H."/>
            <person name="Overmann J."/>
            <person name="Amann R."/>
            <person name="Jetten M.S.M."/>
            <person name="Mascher T."/>
            <person name="Medema M.H."/>
            <person name="Devos D.P."/>
            <person name="Kaster A.-K."/>
            <person name="Ovreas L."/>
            <person name="Rohde M."/>
            <person name="Galperin M.Y."/>
            <person name="Jogler C."/>
        </authorList>
    </citation>
    <scope>NUCLEOTIDE SEQUENCE [LARGE SCALE GENOMIC DNA]</scope>
    <source>
        <strain evidence="2 3">Enr13</strain>
    </source>
</reference>
<dbReference type="RefSeq" id="WP_145387830.1">
    <property type="nucleotide sequence ID" value="NZ_CP037423.1"/>
</dbReference>
<dbReference type="EMBL" id="CP037423">
    <property type="protein sequence ID" value="QDV43593.1"/>
    <property type="molecule type" value="Genomic_DNA"/>
</dbReference>
<protein>
    <submittedName>
        <fullName evidence="2">Site-specific tyrosine recombinase XerC</fullName>
    </submittedName>
</protein>